<keyword evidence="2" id="KW-1185">Reference proteome</keyword>
<dbReference type="Proteomes" id="UP001346869">
    <property type="component" value="Unassembled WGS sequence"/>
</dbReference>
<protein>
    <submittedName>
        <fullName evidence="1">Uncharacterized protein</fullName>
    </submittedName>
</protein>
<evidence type="ECO:0000313" key="2">
    <source>
        <dbReference type="Proteomes" id="UP001346869"/>
    </source>
</evidence>
<organism evidence="1 2">
    <name type="scientific">Eleginops maclovinus</name>
    <name type="common">Patagonian blennie</name>
    <name type="synonym">Eleginus maclovinus</name>
    <dbReference type="NCBI Taxonomy" id="56733"/>
    <lineage>
        <taxon>Eukaryota</taxon>
        <taxon>Metazoa</taxon>
        <taxon>Chordata</taxon>
        <taxon>Craniata</taxon>
        <taxon>Vertebrata</taxon>
        <taxon>Euteleostomi</taxon>
        <taxon>Actinopterygii</taxon>
        <taxon>Neopterygii</taxon>
        <taxon>Teleostei</taxon>
        <taxon>Neoteleostei</taxon>
        <taxon>Acanthomorphata</taxon>
        <taxon>Eupercaria</taxon>
        <taxon>Perciformes</taxon>
        <taxon>Notothenioidei</taxon>
        <taxon>Eleginopidae</taxon>
        <taxon>Eleginops</taxon>
    </lineage>
</organism>
<sequence length="75" mass="8235">MKTGRASPPKIPTNGEHEAVQCTMTSSQSLTSQQFASAKPAIGICQRSRVVPVSSISARWREEPEILEQHVWEAS</sequence>
<accession>A0AAN7XFI9</accession>
<dbReference type="AlphaFoldDB" id="A0AAN7XFI9"/>
<dbReference type="EMBL" id="JAUZQC010000015">
    <property type="protein sequence ID" value="KAK5859264.1"/>
    <property type="molecule type" value="Genomic_DNA"/>
</dbReference>
<reference evidence="1 2" key="1">
    <citation type="journal article" date="2023" name="Genes (Basel)">
        <title>Chromosome-Level Genome Assembly and Circadian Gene Repertoire of the Patagonia Blennie Eleginops maclovinus-The Closest Ancestral Proxy of Antarctic Cryonotothenioids.</title>
        <authorList>
            <person name="Cheng C.C."/>
            <person name="Rivera-Colon A.G."/>
            <person name="Minhas B.F."/>
            <person name="Wilson L."/>
            <person name="Rayamajhi N."/>
            <person name="Vargas-Chacoff L."/>
            <person name="Catchen J.M."/>
        </authorList>
    </citation>
    <scope>NUCLEOTIDE SEQUENCE [LARGE SCALE GENOMIC DNA]</scope>
    <source>
        <strain evidence="1">JMC-PN-2008</strain>
    </source>
</reference>
<proteinExistence type="predicted"/>
<name>A0AAN7XFI9_ELEMC</name>
<comment type="caution">
    <text evidence="1">The sequence shown here is derived from an EMBL/GenBank/DDBJ whole genome shotgun (WGS) entry which is preliminary data.</text>
</comment>
<reference evidence="1 2" key="2">
    <citation type="journal article" date="2023" name="Mol. Biol. Evol.">
        <title>Genomics of Secondarily Temperate Adaptation in the Only Non-Antarctic Icefish.</title>
        <authorList>
            <person name="Rivera-Colon A.G."/>
            <person name="Rayamajhi N."/>
            <person name="Minhas B.F."/>
            <person name="Madrigal G."/>
            <person name="Bilyk K.T."/>
            <person name="Yoon V."/>
            <person name="Hune M."/>
            <person name="Gregory S."/>
            <person name="Cheng C.H.C."/>
            <person name="Catchen J.M."/>
        </authorList>
    </citation>
    <scope>NUCLEOTIDE SEQUENCE [LARGE SCALE GENOMIC DNA]</scope>
    <source>
        <strain evidence="1">JMC-PN-2008</strain>
    </source>
</reference>
<evidence type="ECO:0000313" key="1">
    <source>
        <dbReference type="EMBL" id="KAK5859264.1"/>
    </source>
</evidence>
<gene>
    <name evidence="1" type="ORF">PBY51_003345</name>
</gene>